<feature type="chain" id="PRO_5019769269" description="Glycine-rich protein" evidence="1">
    <location>
        <begin position="25"/>
        <end position="115"/>
    </location>
</feature>
<reference evidence="2 3" key="1">
    <citation type="submission" date="2018-10" db="EMBL/GenBank/DDBJ databases">
        <title>A high-quality apple genome assembly.</title>
        <authorList>
            <person name="Hu J."/>
        </authorList>
    </citation>
    <scope>NUCLEOTIDE SEQUENCE [LARGE SCALE GENOMIC DNA]</scope>
    <source>
        <strain evidence="3">cv. HFTH1</strain>
        <tissue evidence="2">Young leaf</tissue>
    </source>
</reference>
<accession>A0A498ILL6</accession>
<proteinExistence type="predicted"/>
<evidence type="ECO:0000313" key="2">
    <source>
        <dbReference type="EMBL" id="RXH82113.1"/>
    </source>
</evidence>
<feature type="signal peptide" evidence="1">
    <location>
        <begin position="1"/>
        <end position="24"/>
    </location>
</feature>
<keyword evidence="1" id="KW-0732">Signal</keyword>
<dbReference type="AlphaFoldDB" id="A0A498ILL6"/>
<name>A0A498ILL6_MALDO</name>
<evidence type="ECO:0000313" key="3">
    <source>
        <dbReference type="Proteomes" id="UP000290289"/>
    </source>
</evidence>
<comment type="caution">
    <text evidence="2">The sequence shown here is derived from an EMBL/GenBank/DDBJ whole genome shotgun (WGS) entry which is preliminary data.</text>
</comment>
<evidence type="ECO:0008006" key="4">
    <source>
        <dbReference type="Google" id="ProtNLM"/>
    </source>
</evidence>
<organism evidence="2 3">
    <name type="scientific">Malus domestica</name>
    <name type="common">Apple</name>
    <name type="synonym">Pyrus malus</name>
    <dbReference type="NCBI Taxonomy" id="3750"/>
    <lineage>
        <taxon>Eukaryota</taxon>
        <taxon>Viridiplantae</taxon>
        <taxon>Streptophyta</taxon>
        <taxon>Embryophyta</taxon>
        <taxon>Tracheophyta</taxon>
        <taxon>Spermatophyta</taxon>
        <taxon>Magnoliopsida</taxon>
        <taxon>eudicotyledons</taxon>
        <taxon>Gunneridae</taxon>
        <taxon>Pentapetalae</taxon>
        <taxon>rosids</taxon>
        <taxon>fabids</taxon>
        <taxon>Rosales</taxon>
        <taxon>Rosaceae</taxon>
        <taxon>Amygdaloideae</taxon>
        <taxon>Maleae</taxon>
        <taxon>Malus</taxon>
    </lineage>
</organism>
<protein>
    <recommendedName>
        <fullName evidence="4">Glycine-rich protein</fullName>
    </recommendedName>
</protein>
<dbReference type="Proteomes" id="UP000290289">
    <property type="component" value="Chromosome 12"/>
</dbReference>
<dbReference type="EMBL" id="RDQH01000338">
    <property type="protein sequence ID" value="RXH82113.1"/>
    <property type="molecule type" value="Genomic_DNA"/>
</dbReference>
<sequence>MERVSKLALLLTTILVVAAMPVEGGRVLKSNEKGEVVAQPQNVYGGVGGIYPGSPGFTGIGFGPSGFCSLPGGCVPTGGTGFGSVPLLPTNTPGVPLGGGGIPLGAGGGSAPVVP</sequence>
<gene>
    <name evidence="2" type="ORF">DVH24_036454</name>
</gene>
<evidence type="ECO:0000256" key="1">
    <source>
        <dbReference type="SAM" id="SignalP"/>
    </source>
</evidence>
<keyword evidence="3" id="KW-1185">Reference proteome</keyword>